<dbReference type="Proteomes" id="UP001056383">
    <property type="component" value="Chromosome"/>
</dbReference>
<feature type="non-terminal residue" evidence="2">
    <location>
        <position position="98"/>
    </location>
</feature>
<feature type="compositionally biased region" description="Basic residues" evidence="1">
    <location>
        <begin position="80"/>
        <end position="89"/>
    </location>
</feature>
<evidence type="ECO:0008006" key="4">
    <source>
        <dbReference type="Google" id="ProtNLM"/>
    </source>
</evidence>
<evidence type="ECO:0000256" key="1">
    <source>
        <dbReference type="SAM" id="MobiDB-lite"/>
    </source>
</evidence>
<dbReference type="EMBL" id="CP095474">
    <property type="protein sequence ID" value="URN14739.1"/>
    <property type="molecule type" value="Genomic_DNA"/>
</dbReference>
<evidence type="ECO:0000313" key="2">
    <source>
        <dbReference type="EMBL" id="URN14739.1"/>
    </source>
</evidence>
<organism evidence="2 3">
    <name type="scientific">Streptomyces sudanensis</name>
    <dbReference type="NCBI Taxonomy" id="436397"/>
    <lineage>
        <taxon>Bacteria</taxon>
        <taxon>Bacillati</taxon>
        <taxon>Actinomycetota</taxon>
        <taxon>Actinomycetes</taxon>
        <taxon>Kitasatosporales</taxon>
        <taxon>Streptomycetaceae</taxon>
        <taxon>Streptomyces</taxon>
    </lineage>
</organism>
<name>A0ABY4T6Y6_9ACTN</name>
<keyword evidence="3" id="KW-1185">Reference proteome</keyword>
<proteinExistence type="predicted"/>
<dbReference type="RefSeq" id="WP_275563425.1">
    <property type="nucleotide sequence ID" value="NZ_CP095474.1"/>
</dbReference>
<evidence type="ECO:0000313" key="3">
    <source>
        <dbReference type="Proteomes" id="UP001056383"/>
    </source>
</evidence>
<reference evidence="2" key="1">
    <citation type="submission" date="2022-04" db="EMBL/GenBank/DDBJ databases">
        <title>Systematic whole-genome sequencing reveals an unexpected diversity among actinomycetoma pathogens and provides insights into their antibacterial susceptibilities.</title>
        <authorList>
            <person name="Watson A.K."/>
            <person name="Kepplinger B."/>
            <person name="Bakhiet S.M."/>
            <person name="Mhmoud N.A."/>
            <person name="Chapman J."/>
            <person name="Allenby N."/>
            <person name="Mickiewicz K."/>
            <person name="Goodfellow M."/>
            <person name="Fahal A.H."/>
            <person name="Errington J."/>
        </authorList>
    </citation>
    <scope>NUCLEOTIDE SEQUENCE</scope>
    <source>
        <strain evidence="2">SD 504</strain>
    </source>
</reference>
<feature type="compositionally biased region" description="Low complexity" evidence="1">
    <location>
        <begin position="66"/>
        <end position="79"/>
    </location>
</feature>
<protein>
    <recommendedName>
        <fullName evidence="4">Secreted protein</fullName>
    </recommendedName>
</protein>
<sequence>MRSPKSARALPPAVLVLLVMPLVALSLAVLRTPAPAVEGRVAGPYAGVEPPRAHAPATAGQRASTGTAEGEQNEAAGGAPRRRDRHRTGARTPFPPAA</sequence>
<gene>
    <name evidence="2" type="ORF">MW084_01065</name>
</gene>
<feature type="region of interest" description="Disordered" evidence="1">
    <location>
        <begin position="41"/>
        <end position="98"/>
    </location>
</feature>
<accession>A0ABY4T6Y6</accession>